<dbReference type="Proteomes" id="UP000438106">
    <property type="component" value="Unassembled WGS sequence"/>
</dbReference>
<sequence>MQIDRRITNGLAWAGAVLVVAIPAADAALRQFGPTDTPQIAVVEKQSAPAPTPPVQAPEPALAAEPDPIETATTTINPPVAKSDAVDSFLQSGKKLPSYISDGSPTARTQSEHTQTAALAPAEEEVTKPAPTPEPEPVATLPTKVVTFPTPVSQRPAPVPRSAVITQPPLVIDQPDFLVTAEDLENWESGPLSEFLARQQARAAPVPSEYDPDGFFLDEGPNSSARVNSFPRAYSYDDYAFE</sequence>
<organism evidence="2 3">
    <name type="scientific">Devosia marina</name>
    <dbReference type="NCBI Taxonomy" id="2683198"/>
    <lineage>
        <taxon>Bacteria</taxon>
        <taxon>Pseudomonadati</taxon>
        <taxon>Pseudomonadota</taxon>
        <taxon>Alphaproteobacteria</taxon>
        <taxon>Hyphomicrobiales</taxon>
        <taxon>Devosiaceae</taxon>
        <taxon>Devosia</taxon>
    </lineage>
</organism>
<name>A0A7X3K3K9_9HYPH</name>
<evidence type="ECO:0000313" key="3">
    <source>
        <dbReference type="Proteomes" id="UP000438106"/>
    </source>
</evidence>
<feature type="compositionally biased region" description="Polar residues" evidence="1">
    <location>
        <begin position="101"/>
        <end position="117"/>
    </location>
</feature>
<evidence type="ECO:0000256" key="1">
    <source>
        <dbReference type="SAM" id="MobiDB-lite"/>
    </source>
</evidence>
<gene>
    <name evidence="2" type="ORF">GO014_06830</name>
</gene>
<reference evidence="2 3" key="1">
    <citation type="submission" date="2019-12" db="EMBL/GenBank/DDBJ databases">
        <title>Devosia maris sp. nov., isolated from the deep seawater.</title>
        <authorList>
            <person name="Liu Y."/>
        </authorList>
    </citation>
    <scope>NUCLEOTIDE SEQUENCE [LARGE SCALE GENOMIC DNA]</scope>
    <source>
        <strain evidence="2 3">L53-10-65</strain>
    </source>
</reference>
<comment type="caution">
    <text evidence="2">The sequence shown here is derived from an EMBL/GenBank/DDBJ whole genome shotgun (WGS) entry which is preliminary data.</text>
</comment>
<keyword evidence="3" id="KW-1185">Reference proteome</keyword>
<dbReference type="RefSeq" id="WP_157289598.1">
    <property type="nucleotide sequence ID" value="NZ_WQRF01000001.1"/>
</dbReference>
<proteinExistence type="predicted"/>
<feature type="region of interest" description="Disordered" evidence="1">
    <location>
        <begin position="96"/>
        <end position="141"/>
    </location>
</feature>
<accession>A0A7X3K3K9</accession>
<dbReference type="EMBL" id="WQRF01000001">
    <property type="protein sequence ID" value="MVS98734.1"/>
    <property type="molecule type" value="Genomic_DNA"/>
</dbReference>
<protein>
    <submittedName>
        <fullName evidence="2">Uncharacterized protein</fullName>
    </submittedName>
</protein>
<feature type="region of interest" description="Disordered" evidence="1">
    <location>
        <begin position="198"/>
        <end position="228"/>
    </location>
</feature>
<dbReference type="AlphaFoldDB" id="A0A7X3K3K9"/>
<evidence type="ECO:0000313" key="2">
    <source>
        <dbReference type="EMBL" id="MVS98734.1"/>
    </source>
</evidence>